<protein>
    <recommendedName>
        <fullName evidence="10">Protein ARV</fullName>
    </recommendedName>
</protein>
<dbReference type="EMBL" id="KZ451922">
    <property type="protein sequence ID" value="PKA61983.1"/>
    <property type="molecule type" value="Genomic_DNA"/>
</dbReference>
<dbReference type="InterPro" id="IPR007290">
    <property type="entry name" value="Arv1"/>
</dbReference>
<comment type="function">
    <text evidence="10">Regulates also the sphingolipid metabolism.</text>
</comment>
<evidence type="ECO:0000256" key="8">
    <source>
        <dbReference type="ARBA" id="ARBA00023098"/>
    </source>
</evidence>
<name>A0A2I0B2G1_9ASPA</name>
<gene>
    <name evidence="11" type="ORF">AXF42_Ash019189</name>
</gene>
<dbReference type="PANTHER" id="PTHR14467">
    <property type="entry name" value="ARV1"/>
    <property type="match status" value="1"/>
</dbReference>
<dbReference type="Pfam" id="PF04161">
    <property type="entry name" value="Arv1"/>
    <property type="match status" value="1"/>
</dbReference>
<reference evidence="11 12" key="1">
    <citation type="journal article" date="2017" name="Nature">
        <title>The Apostasia genome and the evolution of orchids.</title>
        <authorList>
            <person name="Zhang G.Q."/>
            <person name="Liu K.W."/>
            <person name="Li Z."/>
            <person name="Lohaus R."/>
            <person name="Hsiao Y.Y."/>
            <person name="Niu S.C."/>
            <person name="Wang J.Y."/>
            <person name="Lin Y.C."/>
            <person name="Xu Q."/>
            <person name="Chen L.J."/>
            <person name="Yoshida K."/>
            <person name="Fujiwara S."/>
            <person name="Wang Z.W."/>
            <person name="Zhang Y.Q."/>
            <person name="Mitsuda N."/>
            <person name="Wang M."/>
            <person name="Liu G.H."/>
            <person name="Pecoraro L."/>
            <person name="Huang H.X."/>
            <person name="Xiao X.J."/>
            <person name="Lin M."/>
            <person name="Wu X.Y."/>
            <person name="Wu W.L."/>
            <person name="Chen Y.Y."/>
            <person name="Chang S.B."/>
            <person name="Sakamoto S."/>
            <person name="Ohme-Takagi M."/>
            <person name="Yagi M."/>
            <person name="Zeng S.J."/>
            <person name="Shen C.Y."/>
            <person name="Yeh C.M."/>
            <person name="Luo Y.B."/>
            <person name="Tsai W.C."/>
            <person name="Van de Peer Y."/>
            <person name="Liu Z.J."/>
        </authorList>
    </citation>
    <scope>NUCLEOTIDE SEQUENCE [LARGE SCALE GENOMIC DNA]</scope>
    <source>
        <strain evidence="12">cv. Shenzhen</strain>
        <tissue evidence="11">Stem</tissue>
    </source>
</reference>
<keyword evidence="4 10" id="KW-0812">Transmembrane</keyword>
<dbReference type="PANTHER" id="PTHR14467:SF0">
    <property type="entry name" value="PROTEIN ARV1"/>
    <property type="match status" value="1"/>
</dbReference>
<keyword evidence="10" id="KW-0746">Sphingolipid metabolism</keyword>
<dbReference type="GO" id="GO:0032366">
    <property type="term" value="P:intracellular sterol transport"/>
    <property type="evidence" value="ECO:0007669"/>
    <property type="project" value="UniProtKB-UniRule"/>
</dbReference>
<evidence type="ECO:0000256" key="6">
    <source>
        <dbReference type="ARBA" id="ARBA00022989"/>
    </source>
</evidence>
<dbReference type="GO" id="GO:0005789">
    <property type="term" value="C:endoplasmic reticulum membrane"/>
    <property type="evidence" value="ECO:0007669"/>
    <property type="project" value="UniProtKB-SubCell"/>
</dbReference>
<keyword evidence="12" id="KW-1185">Reference proteome</keyword>
<proteinExistence type="inferred from homology"/>
<dbReference type="OrthoDB" id="2192830at2759"/>
<evidence type="ECO:0000313" key="12">
    <source>
        <dbReference type="Proteomes" id="UP000236161"/>
    </source>
</evidence>
<dbReference type="AlphaFoldDB" id="A0A2I0B2G1"/>
<accession>A0A2I0B2G1</accession>
<dbReference type="GO" id="GO:0032541">
    <property type="term" value="C:cortical endoplasmic reticulum"/>
    <property type="evidence" value="ECO:0007669"/>
    <property type="project" value="TreeGrafter"/>
</dbReference>
<dbReference type="STRING" id="1088818.A0A2I0B2G1"/>
<evidence type="ECO:0000256" key="10">
    <source>
        <dbReference type="RuleBase" id="RU368065"/>
    </source>
</evidence>
<evidence type="ECO:0000256" key="5">
    <source>
        <dbReference type="ARBA" id="ARBA00022824"/>
    </source>
</evidence>
<evidence type="ECO:0000256" key="2">
    <source>
        <dbReference type="ARBA" id="ARBA00009187"/>
    </source>
</evidence>
<feature type="transmembrane region" description="Helical" evidence="10">
    <location>
        <begin position="192"/>
        <end position="211"/>
    </location>
</feature>
<evidence type="ECO:0000256" key="7">
    <source>
        <dbReference type="ARBA" id="ARBA00023055"/>
    </source>
</evidence>
<evidence type="ECO:0000256" key="1">
    <source>
        <dbReference type="ARBA" id="ARBA00004477"/>
    </source>
</evidence>
<comment type="subcellular location">
    <subcellularLocation>
        <location evidence="1 10">Endoplasmic reticulum membrane</location>
        <topology evidence="1 10">Multi-pass membrane protein</topology>
    </subcellularLocation>
</comment>
<feature type="transmembrane region" description="Helical" evidence="10">
    <location>
        <begin position="129"/>
        <end position="154"/>
    </location>
</feature>
<comment type="function">
    <text evidence="10">Mediator of sterol homeostasis involved in sterol uptake, trafficking and distribution into membranes.</text>
</comment>
<dbReference type="GO" id="GO:0097036">
    <property type="term" value="P:regulation of plasma membrane sterol distribution"/>
    <property type="evidence" value="ECO:0007669"/>
    <property type="project" value="UniProtKB-UniRule"/>
</dbReference>
<keyword evidence="6 10" id="KW-1133">Transmembrane helix</keyword>
<evidence type="ECO:0000256" key="4">
    <source>
        <dbReference type="ARBA" id="ARBA00022692"/>
    </source>
</evidence>
<keyword evidence="3 10" id="KW-0813">Transport</keyword>
<keyword evidence="7 10" id="KW-0445">Lipid transport</keyword>
<dbReference type="GO" id="GO:0006665">
    <property type="term" value="P:sphingolipid metabolic process"/>
    <property type="evidence" value="ECO:0007669"/>
    <property type="project" value="UniProtKB-UniRule"/>
</dbReference>
<feature type="transmembrane region" description="Helical" evidence="10">
    <location>
        <begin position="166"/>
        <end position="186"/>
    </location>
</feature>
<evidence type="ECO:0000313" key="11">
    <source>
        <dbReference type="EMBL" id="PKA61983.1"/>
    </source>
</evidence>
<sequence>MPPDPDSGEQDGLGLLCVNCGWGVARLFVQYSPGNIRLMKCDNCKAVADPYIECEFMIIFIDLILHKTRAYRHLLYNMLHAKTSDIKGILLKSSLMFLILDAFRVSLVMKGDNSWDLLTSNMAFTRTCIKVLLDVLFGNFIFISVLWLAVRLLLKLKYDESRYKEIMLAILVSSYFKIFLLAMMIWEFPSSVVFIVDIFVLSSNTVAFSVITQLRTSTCIALFFTAHAAKFLASRWLQTVL</sequence>
<dbReference type="GO" id="GO:0016125">
    <property type="term" value="P:sterol metabolic process"/>
    <property type="evidence" value="ECO:0007669"/>
    <property type="project" value="UniProtKB-UniRule"/>
</dbReference>
<keyword evidence="5 10" id="KW-0256">Endoplasmic reticulum</keyword>
<comment type="similarity">
    <text evidence="2 10">Belongs to the ARV1 family.</text>
</comment>
<organism evidence="11 12">
    <name type="scientific">Apostasia shenzhenica</name>
    <dbReference type="NCBI Taxonomy" id="1088818"/>
    <lineage>
        <taxon>Eukaryota</taxon>
        <taxon>Viridiplantae</taxon>
        <taxon>Streptophyta</taxon>
        <taxon>Embryophyta</taxon>
        <taxon>Tracheophyta</taxon>
        <taxon>Spermatophyta</taxon>
        <taxon>Magnoliopsida</taxon>
        <taxon>Liliopsida</taxon>
        <taxon>Asparagales</taxon>
        <taxon>Orchidaceae</taxon>
        <taxon>Apostasioideae</taxon>
        <taxon>Apostasia</taxon>
    </lineage>
</organism>
<keyword evidence="9 10" id="KW-0472">Membrane</keyword>
<keyword evidence="8 10" id="KW-0443">Lipid metabolism</keyword>
<dbReference type="Proteomes" id="UP000236161">
    <property type="component" value="Unassembled WGS sequence"/>
</dbReference>
<evidence type="ECO:0000256" key="9">
    <source>
        <dbReference type="ARBA" id="ARBA00023136"/>
    </source>
</evidence>
<evidence type="ECO:0000256" key="3">
    <source>
        <dbReference type="ARBA" id="ARBA00022448"/>
    </source>
</evidence>
<dbReference type="GO" id="GO:0005794">
    <property type="term" value="C:Golgi apparatus"/>
    <property type="evidence" value="ECO:0007669"/>
    <property type="project" value="TreeGrafter"/>
</dbReference>